<protein>
    <submittedName>
        <fullName evidence="7">Uncharacterized protein</fullName>
    </submittedName>
</protein>
<feature type="transmembrane region" description="Helical" evidence="5">
    <location>
        <begin position="72"/>
        <end position="93"/>
    </location>
</feature>
<keyword evidence="6" id="KW-1185">Reference proteome</keyword>
<evidence type="ECO:0000313" key="7">
    <source>
        <dbReference type="WBParaSite" id="ACRNAN_scaffold4630.g25858.t1"/>
    </source>
</evidence>
<dbReference type="Proteomes" id="UP000887540">
    <property type="component" value="Unplaced"/>
</dbReference>
<evidence type="ECO:0000256" key="5">
    <source>
        <dbReference type="RuleBase" id="RU004379"/>
    </source>
</evidence>
<dbReference type="GO" id="GO:0005794">
    <property type="term" value="C:Golgi apparatus"/>
    <property type="evidence" value="ECO:0007669"/>
    <property type="project" value="TreeGrafter"/>
</dbReference>
<reference evidence="7" key="1">
    <citation type="submission" date="2022-11" db="UniProtKB">
        <authorList>
            <consortium name="WormBaseParasite"/>
        </authorList>
    </citation>
    <scope>IDENTIFICATION</scope>
</reference>
<dbReference type="GO" id="GO:0005783">
    <property type="term" value="C:endoplasmic reticulum"/>
    <property type="evidence" value="ECO:0007669"/>
    <property type="project" value="TreeGrafter"/>
</dbReference>
<dbReference type="GO" id="GO:0016020">
    <property type="term" value="C:membrane"/>
    <property type="evidence" value="ECO:0007669"/>
    <property type="project" value="UniProtKB-SubCell"/>
</dbReference>
<feature type="transmembrane region" description="Helical" evidence="5">
    <location>
        <begin position="168"/>
        <end position="191"/>
    </location>
</feature>
<evidence type="ECO:0000256" key="3">
    <source>
        <dbReference type="ARBA" id="ARBA00022989"/>
    </source>
</evidence>
<evidence type="ECO:0000256" key="2">
    <source>
        <dbReference type="ARBA" id="ARBA00022692"/>
    </source>
</evidence>
<dbReference type="PANTHER" id="PTHR23291">
    <property type="entry name" value="BAX INHIBITOR-RELATED"/>
    <property type="match status" value="1"/>
</dbReference>
<dbReference type="AlphaFoldDB" id="A0A914DYQ7"/>
<keyword evidence="2 5" id="KW-0812">Transmembrane</keyword>
<comment type="similarity">
    <text evidence="5">Belongs to the BI1 family.</text>
</comment>
<name>A0A914DYQ7_9BILA</name>
<dbReference type="InterPro" id="IPR006214">
    <property type="entry name" value="Bax_inhibitor_1-related"/>
</dbReference>
<feature type="transmembrane region" description="Helical" evidence="5">
    <location>
        <begin position="203"/>
        <end position="225"/>
    </location>
</feature>
<dbReference type="PANTHER" id="PTHR23291:SF127">
    <property type="entry name" value="PROTEIN LIFEGUARD 1-LIKE"/>
    <property type="match status" value="1"/>
</dbReference>
<evidence type="ECO:0000256" key="4">
    <source>
        <dbReference type="ARBA" id="ARBA00023136"/>
    </source>
</evidence>
<proteinExistence type="inferred from homology"/>
<comment type="subcellular location">
    <subcellularLocation>
        <location evidence="1">Membrane</location>
        <topology evidence="1">Multi-pass membrane protein</topology>
    </subcellularLocation>
</comment>
<keyword evidence="4 5" id="KW-0472">Membrane</keyword>
<keyword evidence="3 5" id="KW-1133">Transmembrane helix</keyword>
<sequence>MSNSQPPPPYEETIPLYNPPPSYDEVIVASVRVTNPNLENGLSNIQSRNGISNIKKGLKNDIPIRNAFIRKVFLIISGMMTIWISINSLSYVIPESSPLMIANGNQNILNVTLYISILIYISLAIVFNFYRPLKRNFPANLIILMIMNLCFGYSLILLAMFYVTSDVLLRAVFLVPIMLTIFCVGIAIFTIQTKYGLRSYIGVICQILIALIAFGIVNLLNIFLLKMEFIVTIYALILLLVGIIYLMINIQLIMNGQRGDITEEDYVFAAVTIFLDIACVIMISIIFILVVVVIFFCCYFSAKYDIRYRISLPSFTTTWCSGVTTTRRSGGTTTNNDETAA</sequence>
<dbReference type="WBParaSite" id="ACRNAN_scaffold4630.g25858.t1">
    <property type="protein sequence ID" value="ACRNAN_scaffold4630.g25858.t1"/>
    <property type="gene ID" value="ACRNAN_scaffold4630.g25858"/>
</dbReference>
<dbReference type="Pfam" id="PF01027">
    <property type="entry name" value="Bax1-I"/>
    <property type="match status" value="1"/>
</dbReference>
<accession>A0A914DYQ7</accession>
<feature type="transmembrane region" description="Helical" evidence="5">
    <location>
        <begin position="142"/>
        <end position="162"/>
    </location>
</feature>
<evidence type="ECO:0000313" key="6">
    <source>
        <dbReference type="Proteomes" id="UP000887540"/>
    </source>
</evidence>
<feature type="transmembrane region" description="Helical" evidence="5">
    <location>
        <begin position="113"/>
        <end position="130"/>
    </location>
</feature>
<feature type="transmembrane region" description="Helical" evidence="5">
    <location>
        <begin position="231"/>
        <end position="254"/>
    </location>
</feature>
<feature type="transmembrane region" description="Helical" evidence="5">
    <location>
        <begin position="266"/>
        <end position="296"/>
    </location>
</feature>
<dbReference type="GO" id="GO:2001234">
    <property type="term" value="P:negative regulation of apoptotic signaling pathway"/>
    <property type="evidence" value="ECO:0007669"/>
    <property type="project" value="TreeGrafter"/>
</dbReference>
<evidence type="ECO:0000256" key="1">
    <source>
        <dbReference type="ARBA" id="ARBA00004141"/>
    </source>
</evidence>
<organism evidence="6 7">
    <name type="scientific">Acrobeloides nanus</name>
    <dbReference type="NCBI Taxonomy" id="290746"/>
    <lineage>
        <taxon>Eukaryota</taxon>
        <taxon>Metazoa</taxon>
        <taxon>Ecdysozoa</taxon>
        <taxon>Nematoda</taxon>
        <taxon>Chromadorea</taxon>
        <taxon>Rhabditida</taxon>
        <taxon>Tylenchina</taxon>
        <taxon>Cephalobomorpha</taxon>
        <taxon>Cephaloboidea</taxon>
        <taxon>Cephalobidae</taxon>
        <taxon>Acrobeloides</taxon>
    </lineage>
</organism>